<proteinExistence type="predicted"/>
<evidence type="ECO:0000256" key="1">
    <source>
        <dbReference type="SAM" id="MobiDB-lite"/>
    </source>
</evidence>
<feature type="transmembrane region" description="Helical" evidence="2">
    <location>
        <begin position="370"/>
        <end position="393"/>
    </location>
</feature>
<feature type="transmembrane region" description="Helical" evidence="2">
    <location>
        <begin position="21"/>
        <end position="42"/>
    </location>
</feature>
<feature type="transmembrane region" description="Helical" evidence="2">
    <location>
        <begin position="199"/>
        <end position="217"/>
    </location>
</feature>
<feature type="transmembrane region" description="Helical" evidence="2">
    <location>
        <begin position="174"/>
        <end position="193"/>
    </location>
</feature>
<reference evidence="3 4" key="1">
    <citation type="submission" date="2019-01" db="EMBL/GenBank/DDBJ databases">
        <title>Lactibacter flavus gen. nov., sp. nov., a novel bacterium of the family Propionibacteriaceae isolated from raw milk and dairy products.</title>
        <authorList>
            <person name="Huptas C."/>
            <person name="Wenning M."/>
            <person name="Breitenwieser F."/>
            <person name="Doll E."/>
            <person name="Von Neubeck M."/>
            <person name="Busse H.-J."/>
            <person name="Scherer S."/>
        </authorList>
    </citation>
    <scope>NUCLEOTIDE SEQUENCE [LARGE SCALE GENOMIC DNA]</scope>
    <source>
        <strain evidence="3 4">KCTC 33808</strain>
    </source>
</reference>
<protein>
    <submittedName>
        <fullName evidence="3">YibE/F family protein</fullName>
    </submittedName>
</protein>
<dbReference type="Pfam" id="PF07907">
    <property type="entry name" value="YibE_F"/>
    <property type="match status" value="1"/>
</dbReference>
<feature type="transmembrane region" description="Helical" evidence="2">
    <location>
        <begin position="328"/>
        <end position="350"/>
    </location>
</feature>
<dbReference type="PANTHER" id="PTHR41771:SF1">
    <property type="entry name" value="MEMBRANE PROTEIN"/>
    <property type="match status" value="1"/>
</dbReference>
<organism evidence="3 4">
    <name type="scientific">Propioniciclava sinopodophylli</name>
    <dbReference type="NCBI Taxonomy" id="1837344"/>
    <lineage>
        <taxon>Bacteria</taxon>
        <taxon>Bacillati</taxon>
        <taxon>Actinomycetota</taxon>
        <taxon>Actinomycetes</taxon>
        <taxon>Propionibacteriales</taxon>
        <taxon>Propionibacteriaceae</taxon>
        <taxon>Propioniciclava</taxon>
    </lineage>
</organism>
<feature type="transmembrane region" description="Helical" evidence="2">
    <location>
        <begin position="229"/>
        <end position="249"/>
    </location>
</feature>
<dbReference type="RefSeq" id="WP_131169152.1">
    <property type="nucleotide sequence ID" value="NZ_SDMQ01000012.1"/>
</dbReference>
<keyword evidence="2" id="KW-0472">Membrane</keyword>
<name>A0A4Q9KBQ0_9ACTN</name>
<evidence type="ECO:0000256" key="2">
    <source>
        <dbReference type="SAM" id="Phobius"/>
    </source>
</evidence>
<sequence>MGAGHSHGAPPDIRISRLARIASTVLLAVVAVVTVIGVVVLWPGERQELSQPAPGGTSSVAPIESGRVTGLVVCPGAEEASEESGSIQHACQEATVLLSSGPMSGQSVVVELIGVSALSGLSVGDTVRVSDVGGAEGRSWALVVIDRLVPLAWFTLAFVAVVIAVAGWKGVRGLAGLVVSGAIFFGFMLPALATGRPPVAVALVGGAAIMFAVLYLAHGISMRTTSAFVGTLVSLLATAGLGAVGVWSARLSGLSTDENIALAGQSEGLSFTALLTCSLVIAGLGVLNDTTITQSSAVWELRAAGPNLSRWELFASGMRIGRDHIASTIYTIVFAYAGAALSTLVLLAMFRQPLGLLLSTEPFAEEIVRTLGSGIGLVLSVPLTTAVAALTVAGASVSQRDPDHDHVQEHRHDQAPEHRPRRAMP</sequence>
<comment type="caution">
    <text evidence="3">The sequence shown here is derived from an EMBL/GenBank/DDBJ whole genome shotgun (WGS) entry which is preliminary data.</text>
</comment>
<dbReference type="InterPro" id="IPR012507">
    <property type="entry name" value="YibE_F"/>
</dbReference>
<dbReference type="OrthoDB" id="5846312at2"/>
<evidence type="ECO:0000313" key="4">
    <source>
        <dbReference type="Proteomes" id="UP000292373"/>
    </source>
</evidence>
<feature type="transmembrane region" description="Helical" evidence="2">
    <location>
        <begin position="148"/>
        <end position="167"/>
    </location>
</feature>
<accession>A0A4Q9KBQ0</accession>
<keyword evidence="4" id="KW-1185">Reference proteome</keyword>
<dbReference type="PANTHER" id="PTHR41771">
    <property type="entry name" value="MEMBRANE PROTEIN-RELATED"/>
    <property type="match status" value="1"/>
</dbReference>
<dbReference type="EMBL" id="SDMQ01000012">
    <property type="protein sequence ID" value="TBT83338.1"/>
    <property type="molecule type" value="Genomic_DNA"/>
</dbReference>
<gene>
    <name evidence="3" type="ORF">ET989_11655</name>
</gene>
<feature type="transmembrane region" description="Helical" evidence="2">
    <location>
        <begin position="269"/>
        <end position="287"/>
    </location>
</feature>
<evidence type="ECO:0000313" key="3">
    <source>
        <dbReference type="EMBL" id="TBT83338.1"/>
    </source>
</evidence>
<dbReference type="AlphaFoldDB" id="A0A4Q9KBQ0"/>
<keyword evidence="2" id="KW-1133">Transmembrane helix</keyword>
<keyword evidence="2" id="KW-0812">Transmembrane</keyword>
<feature type="compositionally biased region" description="Basic and acidic residues" evidence="1">
    <location>
        <begin position="400"/>
        <end position="418"/>
    </location>
</feature>
<dbReference type="Proteomes" id="UP000292373">
    <property type="component" value="Unassembled WGS sequence"/>
</dbReference>
<feature type="region of interest" description="Disordered" evidence="1">
    <location>
        <begin position="397"/>
        <end position="425"/>
    </location>
</feature>